<keyword evidence="1" id="KW-1015">Disulfide bond</keyword>
<dbReference type="SMART" id="SM00034">
    <property type="entry name" value="CLECT"/>
    <property type="match status" value="2"/>
</dbReference>
<keyword evidence="2" id="KW-0732">Signal</keyword>
<dbReference type="PROSITE" id="PS50041">
    <property type="entry name" value="C_TYPE_LECTIN_2"/>
    <property type="match status" value="2"/>
</dbReference>
<evidence type="ECO:0000256" key="1">
    <source>
        <dbReference type="ARBA" id="ARBA00023157"/>
    </source>
</evidence>
<dbReference type="PANTHER" id="PTHR45784:SF3">
    <property type="entry name" value="C-TYPE LECTIN DOMAIN FAMILY 4 MEMBER K-LIKE-RELATED"/>
    <property type="match status" value="1"/>
</dbReference>
<evidence type="ECO:0000256" key="2">
    <source>
        <dbReference type="SAM" id="SignalP"/>
    </source>
</evidence>
<dbReference type="InterPro" id="IPR016187">
    <property type="entry name" value="CTDL_fold"/>
</dbReference>
<dbReference type="AlphaFoldDB" id="A0AAD9B389"/>
<dbReference type="PROSITE" id="PS00615">
    <property type="entry name" value="C_TYPE_LECTIN_1"/>
    <property type="match status" value="1"/>
</dbReference>
<dbReference type="InterPro" id="IPR001304">
    <property type="entry name" value="C-type_lectin-like"/>
</dbReference>
<dbReference type="InterPro" id="IPR016186">
    <property type="entry name" value="C-type_lectin-like/link_sf"/>
</dbReference>
<proteinExistence type="predicted"/>
<dbReference type="Proteomes" id="UP001228049">
    <property type="component" value="Unassembled WGS sequence"/>
</dbReference>
<dbReference type="Gene3D" id="3.10.100.10">
    <property type="entry name" value="Mannose-Binding Protein A, subunit A"/>
    <property type="match status" value="2"/>
</dbReference>
<feature type="domain" description="C-type lectin" evidence="3">
    <location>
        <begin position="20"/>
        <end position="129"/>
    </location>
</feature>
<comment type="caution">
    <text evidence="4">The sequence shown here is derived from an EMBL/GenBank/DDBJ whole genome shotgun (WGS) entry which is preliminary data.</text>
</comment>
<feature type="domain" description="C-type lectin" evidence="3">
    <location>
        <begin position="133"/>
        <end position="254"/>
    </location>
</feature>
<sequence>MDVVLLLIMAAAGLSAVSSFVDRQYYFVDEMKNMTEAQSYCREKYTDLATVHSMEVVKLLNDSFGSNTSKAWIGLYDDQDTWSWSLSNTGFNNFAPSNSDRREHCTLNSSVDELWDAGGCEEHINAICFDVSGSSVTFVFTNIISMNWTEAQSYCRAHYTDLASMRKITENQKTYEGPRLQIQAPVSVQERVPAWEPARVSLYRDPWKWSDRFKSSFRYWARSHPHSENCVAALPKGGIWVSQSCKSKIPFICYKHVPISKQVIKLRVEKNSNLNLNDKAVQKEIIVQEFCISDQKEARDQGLDDNVELMWRTQQDGQVFHKEDEL</sequence>
<evidence type="ECO:0000313" key="5">
    <source>
        <dbReference type="Proteomes" id="UP001228049"/>
    </source>
</evidence>
<dbReference type="SUPFAM" id="SSF56436">
    <property type="entry name" value="C-type lectin-like"/>
    <property type="match status" value="2"/>
</dbReference>
<reference evidence="4" key="1">
    <citation type="submission" date="2023-04" db="EMBL/GenBank/DDBJ databases">
        <title>Chromosome-level genome of Chaenocephalus aceratus.</title>
        <authorList>
            <person name="Park H."/>
        </authorList>
    </citation>
    <scope>NUCLEOTIDE SEQUENCE</scope>
    <source>
        <strain evidence="4">DE</strain>
        <tissue evidence="4">Muscle</tissue>
    </source>
</reference>
<accession>A0AAD9B389</accession>
<dbReference type="EMBL" id="JASDAP010000059">
    <property type="protein sequence ID" value="KAK1875846.1"/>
    <property type="molecule type" value="Genomic_DNA"/>
</dbReference>
<evidence type="ECO:0000313" key="4">
    <source>
        <dbReference type="EMBL" id="KAK1875846.1"/>
    </source>
</evidence>
<gene>
    <name evidence="4" type="ORF">KUDE01_032048</name>
</gene>
<name>A0AAD9B389_DISEL</name>
<dbReference type="InterPro" id="IPR018378">
    <property type="entry name" value="C-type_lectin_CS"/>
</dbReference>
<evidence type="ECO:0000259" key="3">
    <source>
        <dbReference type="PROSITE" id="PS50041"/>
    </source>
</evidence>
<feature type="chain" id="PRO_5042296791" evidence="2">
    <location>
        <begin position="17"/>
        <end position="326"/>
    </location>
</feature>
<keyword evidence="5" id="KW-1185">Reference proteome</keyword>
<organism evidence="4 5">
    <name type="scientific">Dissostichus eleginoides</name>
    <name type="common">Patagonian toothfish</name>
    <name type="synonym">Dissostichus amissus</name>
    <dbReference type="NCBI Taxonomy" id="100907"/>
    <lineage>
        <taxon>Eukaryota</taxon>
        <taxon>Metazoa</taxon>
        <taxon>Chordata</taxon>
        <taxon>Craniata</taxon>
        <taxon>Vertebrata</taxon>
        <taxon>Euteleostomi</taxon>
        <taxon>Actinopterygii</taxon>
        <taxon>Neopterygii</taxon>
        <taxon>Teleostei</taxon>
        <taxon>Neoteleostei</taxon>
        <taxon>Acanthomorphata</taxon>
        <taxon>Eupercaria</taxon>
        <taxon>Perciformes</taxon>
        <taxon>Notothenioidei</taxon>
        <taxon>Nototheniidae</taxon>
        <taxon>Dissostichus</taxon>
    </lineage>
</organism>
<feature type="signal peptide" evidence="2">
    <location>
        <begin position="1"/>
        <end position="16"/>
    </location>
</feature>
<protein>
    <submittedName>
        <fullName evidence="4">C-type lectin domain family 20 member A</fullName>
    </submittedName>
</protein>
<dbReference type="Pfam" id="PF00059">
    <property type="entry name" value="Lectin_C"/>
    <property type="match status" value="2"/>
</dbReference>
<dbReference type="PANTHER" id="PTHR45784">
    <property type="entry name" value="C-TYPE LECTIN DOMAIN FAMILY 20 MEMBER A-RELATED"/>
    <property type="match status" value="1"/>
</dbReference>